<keyword evidence="3" id="KW-1185">Reference proteome</keyword>
<evidence type="ECO:0008006" key="4">
    <source>
        <dbReference type="Google" id="ProtNLM"/>
    </source>
</evidence>
<evidence type="ECO:0000313" key="2">
    <source>
        <dbReference type="EMBL" id="KAF3577051.1"/>
    </source>
</evidence>
<comment type="caution">
    <text evidence="2">The sequence shown here is derived from an EMBL/GenBank/DDBJ whole genome shotgun (WGS) entry which is preliminary data.</text>
</comment>
<dbReference type="EMBL" id="QGKV02000649">
    <property type="protein sequence ID" value="KAF3577051.1"/>
    <property type="molecule type" value="Genomic_DNA"/>
</dbReference>
<gene>
    <name evidence="2" type="ORF">DY000_02031253</name>
</gene>
<reference evidence="2 3" key="1">
    <citation type="journal article" date="2020" name="BMC Genomics">
        <title>Intraspecific diversification of the crop wild relative Brassica cretica Lam. using demographic model selection.</title>
        <authorList>
            <person name="Kioukis A."/>
            <person name="Michalopoulou V.A."/>
            <person name="Briers L."/>
            <person name="Pirintsos S."/>
            <person name="Studholme D.J."/>
            <person name="Pavlidis P."/>
            <person name="Sarris P.F."/>
        </authorList>
    </citation>
    <scope>NUCLEOTIDE SEQUENCE [LARGE SCALE GENOMIC DNA]</scope>
    <source>
        <strain evidence="3">cv. PFS-1207/04</strain>
    </source>
</reference>
<sequence>MSIADEWREATTAEELRGVWTARSREETKPDKRPRLTPAEKKEGVINSVLVPTVGEEIMLARIINEPEYHCEGSTSDTWNHWLNVKHMKIFWKELYELDVVARVFEKKKDKEKVTFLEDSSSNSGLESLKAPEEKLRKKGFWGQ</sequence>
<evidence type="ECO:0000313" key="3">
    <source>
        <dbReference type="Proteomes" id="UP000266723"/>
    </source>
</evidence>
<accession>A0ABQ7DI86</accession>
<protein>
    <recommendedName>
        <fullName evidence="4">DUF287 domain-containing protein</fullName>
    </recommendedName>
</protein>
<feature type="region of interest" description="Disordered" evidence="1">
    <location>
        <begin position="18"/>
        <end position="39"/>
    </location>
</feature>
<evidence type="ECO:0000256" key="1">
    <source>
        <dbReference type="SAM" id="MobiDB-lite"/>
    </source>
</evidence>
<dbReference type="Proteomes" id="UP000266723">
    <property type="component" value="Unassembled WGS sequence"/>
</dbReference>
<name>A0ABQ7DI86_BRACR</name>
<proteinExistence type="predicted"/>
<organism evidence="2 3">
    <name type="scientific">Brassica cretica</name>
    <name type="common">Mustard</name>
    <dbReference type="NCBI Taxonomy" id="69181"/>
    <lineage>
        <taxon>Eukaryota</taxon>
        <taxon>Viridiplantae</taxon>
        <taxon>Streptophyta</taxon>
        <taxon>Embryophyta</taxon>
        <taxon>Tracheophyta</taxon>
        <taxon>Spermatophyta</taxon>
        <taxon>Magnoliopsida</taxon>
        <taxon>eudicotyledons</taxon>
        <taxon>Gunneridae</taxon>
        <taxon>Pentapetalae</taxon>
        <taxon>rosids</taxon>
        <taxon>malvids</taxon>
        <taxon>Brassicales</taxon>
        <taxon>Brassicaceae</taxon>
        <taxon>Brassiceae</taxon>
        <taxon>Brassica</taxon>
    </lineage>
</organism>